<dbReference type="InterPro" id="IPR001610">
    <property type="entry name" value="PAC"/>
</dbReference>
<keyword evidence="4" id="KW-1003">Cell membrane</keyword>
<dbReference type="CDD" id="cd00130">
    <property type="entry name" value="PAS"/>
    <property type="match status" value="1"/>
</dbReference>
<keyword evidence="12" id="KW-0902">Two-component regulatory system</keyword>
<evidence type="ECO:0000256" key="10">
    <source>
        <dbReference type="ARBA" id="ARBA00022840"/>
    </source>
</evidence>
<dbReference type="PROSITE" id="PS50113">
    <property type="entry name" value="PAC"/>
    <property type="match status" value="1"/>
</dbReference>
<dbReference type="SUPFAM" id="SSF158472">
    <property type="entry name" value="HAMP domain-like"/>
    <property type="match status" value="1"/>
</dbReference>
<reference evidence="21" key="1">
    <citation type="journal article" date="2020" name="mSystems">
        <title>Genome- and Community-Level Interaction Insights into Carbon Utilization and Element Cycling Functions of Hydrothermarchaeota in Hydrothermal Sediment.</title>
        <authorList>
            <person name="Zhou Z."/>
            <person name="Liu Y."/>
            <person name="Xu W."/>
            <person name="Pan J."/>
            <person name="Luo Z.H."/>
            <person name="Li M."/>
        </authorList>
    </citation>
    <scope>NUCLEOTIDE SEQUENCE [LARGE SCALE GENOMIC DNA]</scope>
    <source>
        <strain evidence="21">HyVt-26</strain>
    </source>
</reference>
<evidence type="ECO:0000256" key="12">
    <source>
        <dbReference type="ARBA" id="ARBA00023012"/>
    </source>
</evidence>
<dbReference type="GO" id="GO:0005886">
    <property type="term" value="C:plasma membrane"/>
    <property type="evidence" value="ECO:0007669"/>
    <property type="project" value="UniProtKB-SubCell"/>
</dbReference>
<evidence type="ECO:0000256" key="11">
    <source>
        <dbReference type="ARBA" id="ARBA00022989"/>
    </source>
</evidence>
<dbReference type="InterPro" id="IPR003661">
    <property type="entry name" value="HisK_dim/P_dom"/>
</dbReference>
<dbReference type="NCBIfam" id="TIGR00229">
    <property type="entry name" value="sensory_box"/>
    <property type="match status" value="1"/>
</dbReference>
<dbReference type="InterPro" id="IPR000700">
    <property type="entry name" value="PAS-assoc_C"/>
</dbReference>
<comment type="subcellular location">
    <subcellularLocation>
        <location evidence="2">Cell membrane</location>
        <topology evidence="2">Multi-pass membrane protein</topology>
    </subcellularLocation>
</comment>
<feature type="domain" description="HAMP" evidence="20">
    <location>
        <begin position="453"/>
        <end position="505"/>
    </location>
</feature>
<evidence type="ECO:0000256" key="9">
    <source>
        <dbReference type="ARBA" id="ARBA00022777"/>
    </source>
</evidence>
<feature type="domain" description="Histidine kinase" evidence="17">
    <location>
        <begin position="672"/>
        <end position="878"/>
    </location>
</feature>
<dbReference type="FunFam" id="3.30.565.10:FF:000010">
    <property type="entry name" value="Sensor histidine kinase RcsC"/>
    <property type="match status" value="1"/>
</dbReference>
<evidence type="ECO:0000256" key="16">
    <source>
        <dbReference type="SAM" id="Phobius"/>
    </source>
</evidence>
<evidence type="ECO:0000256" key="14">
    <source>
        <dbReference type="ARBA" id="ARBA00059827"/>
    </source>
</evidence>
<evidence type="ECO:0000256" key="2">
    <source>
        <dbReference type="ARBA" id="ARBA00004651"/>
    </source>
</evidence>
<keyword evidence="13 16" id="KW-0472">Membrane</keyword>
<keyword evidence="11 16" id="KW-1133">Transmembrane helix</keyword>
<dbReference type="FunFam" id="3.30.450.20:FF:000060">
    <property type="entry name" value="Sensor protein FixL"/>
    <property type="match status" value="1"/>
</dbReference>
<keyword evidence="10" id="KW-0067">ATP-binding</keyword>
<dbReference type="EC" id="2.7.13.3" evidence="3"/>
<dbReference type="SUPFAM" id="SSF55874">
    <property type="entry name" value="ATPase domain of HSP90 chaperone/DNA topoisomerase II/histidine kinase"/>
    <property type="match status" value="1"/>
</dbReference>
<feature type="domain" description="PAS" evidence="18">
    <location>
        <begin position="527"/>
        <end position="597"/>
    </location>
</feature>
<evidence type="ECO:0000259" key="17">
    <source>
        <dbReference type="PROSITE" id="PS50109"/>
    </source>
</evidence>
<dbReference type="InterPro" id="IPR035965">
    <property type="entry name" value="PAS-like_dom_sf"/>
</dbReference>
<comment type="function">
    <text evidence="14">Putative oxygen sensor; modulates the activity of FixJ, a transcriptional activator of nitrogen fixation fixK gene. FixL probably acts as a kinase that phosphorylates FixJ.</text>
</comment>
<feature type="transmembrane region" description="Helical" evidence="16">
    <location>
        <begin position="101"/>
        <end position="119"/>
    </location>
</feature>
<dbReference type="SMART" id="SM00086">
    <property type="entry name" value="PAC"/>
    <property type="match status" value="1"/>
</dbReference>
<feature type="transmembrane region" description="Helical" evidence="16">
    <location>
        <begin position="435"/>
        <end position="455"/>
    </location>
</feature>
<dbReference type="CDD" id="cd00082">
    <property type="entry name" value="HisKA"/>
    <property type="match status" value="1"/>
</dbReference>
<gene>
    <name evidence="21" type="ORF">ENG92_00385</name>
</gene>
<dbReference type="InterPro" id="IPR005467">
    <property type="entry name" value="His_kinase_dom"/>
</dbReference>
<dbReference type="SMART" id="SM00388">
    <property type="entry name" value="HisKA"/>
    <property type="match status" value="1"/>
</dbReference>
<evidence type="ECO:0000256" key="6">
    <source>
        <dbReference type="ARBA" id="ARBA00022679"/>
    </source>
</evidence>
<dbReference type="InterPro" id="IPR003660">
    <property type="entry name" value="HAMP_dom"/>
</dbReference>
<dbReference type="Gene3D" id="3.30.450.20">
    <property type="entry name" value="PAS domain"/>
    <property type="match status" value="2"/>
</dbReference>
<dbReference type="InterPro" id="IPR013767">
    <property type="entry name" value="PAS_fold"/>
</dbReference>
<comment type="catalytic activity">
    <reaction evidence="1">
        <text>ATP + protein L-histidine = ADP + protein N-phospho-L-histidine.</text>
        <dbReference type="EC" id="2.7.13.3"/>
    </reaction>
</comment>
<dbReference type="PROSITE" id="PS50112">
    <property type="entry name" value="PAS"/>
    <property type="match status" value="1"/>
</dbReference>
<dbReference type="Proteomes" id="UP000885822">
    <property type="component" value="Unassembled WGS sequence"/>
</dbReference>
<dbReference type="SMART" id="SM00091">
    <property type="entry name" value="PAS"/>
    <property type="match status" value="1"/>
</dbReference>
<evidence type="ECO:0000256" key="1">
    <source>
        <dbReference type="ARBA" id="ARBA00000085"/>
    </source>
</evidence>
<dbReference type="PANTHER" id="PTHR43047">
    <property type="entry name" value="TWO-COMPONENT HISTIDINE PROTEIN KINASE"/>
    <property type="match status" value="1"/>
</dbReference>
<feature type="domain" description="PAC" evidence="19">
    <location>
        <begin position="604"/>
        <end position="654"/>
    </location>
</feature>
<dbReference type="CDD" id="cd16922">
    <property type="entry name" value="HATPase_EvgS-ArcB-TorS-like"/>
    <property type="match status" value="1"/>
</dbReference>
<dbReference type="Pfam" id="PF00512">
    <property type="entry name" value="HisKA"/>
    <property type="match status" value="1"/>
</dbReference>
<dbReference type="Pfam" id="PF00672">
    <property type="entry name" value="HAMP"/>
    <property type="match status" value="1"/>
</dbReference>
<dbReference type="AlphaFoldDB" id="A0A831NRN6"/>
<organism evidence="21">
    <name type="scientific">Thiolapillus brandeum</name>
    <dbReference type="NCBI Taxonomy" id="1076588"/>
    <lineage>
        <taxon>Bacteria</taxon>
        <taxon>Pseudomonadati</taxon>
        <taxon>Pseudomonadota</taxon>
        <taxon>Gammaproteobacteria</taxon>
        <taxon>Chromatiales</taxon>
        <taxon>Sedimenticolaceae</taxon>
        <taxon>Thiolapillus</taxon>
    </lineage>
</organism>
<dbReference type="InterPro" id="IPR036097">
    <property type="entry name" value="HisK_dim/P_sf"/>
</dbReference>
<dbReference type="InterPro" id="IPR004358">
    <property type="entry name" value="Sig_transdc_His_kin-like_C"/>
</dbReference>
<dbReference type="InterPro" id="IPR003594">
    <property type="entry name" value="HATPase_dom"/>
</dbReference>
<evidence type="ECO:0000313" key="21">
    <source>
        <dbReference type="EMBL" id="HDK37463.1"/>
    </source>
</evidence>
<dbReference type="Gene3D" id="6.10.340.10">
    <property type="match status" value="1"/>
</dbReference>
<protein>
    <recommendedName>
        <fullName evidence="15">Sensor protein FixL</fullName>
        <ecNumber evidence="3">2.7.13.3</ecNumber>
    </recommendedName>
</protein>
<dbReference type="Gene3D" id="3.30.565.10">
    <property type="entry name" value="Histidine kinase-like ATPase, C-terminal domain"/>
    <property type="match status" value="1"/>
</dbReference>
<dbReference type="Pfam" id="PF02743">
    <property type="entry name" value="dCache_1"/>
    <property type="match status" value="1"/>
</dbReference>
<dbReference type="GO" id="GO:0006355">
    <property type="term" value="P:regulation of DNA-templated transcription"/>
    <property type="evidence" value="ECO:0007669"/>
    <property type="project" value="InterPro"/>
</dbReference>
<evidence type="ECO:0000259" key="18">
    <source>
        <dbReference type="PROSITE" id="PS50112"/>
    </source>
</evidence>
<dbReference type="InterPro" id="IPR000014">
    <property type="entry name" value="PAS"/>
</dbReference>
<evidence type="ECO:0000259" key="19">
    <source>
        <dbReference type="PROSITE" id="PS50113"/>
    </source>
</evidence>
<dbReference type="SMART" id="SM00304">
    <property type="entry name" value="HAMP"/>
    <property type="match status" value="1"/>
</dbReference>
<dbReference type="Pfam" id="PF00989">
    <property type="entry name" value="PAS"/>
    <property type="match status" value="1"/>
</dbReference>
<dbReference type="InterPro" id="IPR033479">
    <property type="entry name" value="dCache_1"/>
</dbReference>
<dbReference type="SMART" id="SM00387">
    <property type="entry name" value="HATPase_c"/>
    <property type="match status" value="1"/>
</dbReference>
<keyword evidence="7 16" id="KW-0812">Transmembrane</keyword>
<keyword evidence="6" id="KW-0808">Transferase</keyword>
<dbReference type="GO" id="GO:0005524">
    <property type="term" value="F:ATP binding"/>
    <property type="evidence" value="ECO:0007669"/>
    <property type="project" value="UniProtKB-KW"/>
</dbReference>
<dbReference type="SUPFAM" id="SSF55785">
    <property type="entry name" value="PYP-like sensor domain (PAS domain)"/>
    <property type="match status" value="1"/>
</dbReference>
<feature type="non-terminal residue" evidence="21">
    <location>
        <position position="1"/>
    </location>
</feature>
<evidence type="ECO:0000256" key="7">
    <source>
        <dbReference type="ARBA" id="ARBA00022692"/>
    </source>
</evidence>
<feature type="transmembrane region" description="Helical" evidence="16">
    <location>
        <begin position="56"/>
        <end position="80"/>
    </location>
</feature>
<comment type="caution">
    <text evidence="21">The sequence shown here is derived from an EMBL/GenBank/DDBJ whole genome shotgun (WGS) entry which is preliminary data.</text>
</comment>
<dbReference type="CDD" id="cd06225">
    <property type="entry name" value="HAMP"/>
    <property type="match status" value="1"/>
</dbReference>
<dbReference type="InterPro" id="IPR036890">
    <property type="entry name" value="HATPase_C_sf"/>
</dbReference>
<feature type="non-terminal residue" evidence="21">
    <location>
        <position position="878"/>
    </location>
</feature>
<accession>A0A831NRN6</accession>
<dbReference type="EMBL" id="DRCV01000019">
    <property type="protein sequence ID" value="HDK37463.1"/>
    <property type="molecule type" value="Genomic_DNA"/>
</dbReference>
<sequence length="878" mass="96836">SGLLGLFELPQEGRWLQRIGNLLLLLGVAVLSGHLLDQPRLYFDFTDIGLSPGMSVLSAVLFVLLGLALRLLGLVPAMVVPSGAPGASHYRKTSISRRLSWQFLLIVLIPVLFVSSLIYNSNKAVLQRTIEGSSRLLAEKTAQQIARLLKDHIHEARHFAAMAQIKDAVRTANAAYQGQPEEAVAARMRRLDEEWIAAKGRTALAAAILENSLSQVLAGFLAVDPQRYGEIFVTDRQGAVIAMTKTLSDYYQADEQWWQESLDAVGDEPFLDDRGLDQSTNVIVVGIGLPIIDQGEVIGVLKINYRLGELQALLAQHQHQQQQQQTNEILLLRSSGEVVVQFNARPDHMHRPGMQEQQWLQSGRSGMGRIDDDHEPYLMAYAPVPLELHRRIIVPGARPGISGERWLPSSWSVMLGLNEQVLYAPLVSILEISNVVVFISLLVAGLISVATARSLSRPILALRKGAQAVAAGDLDQRLKVCSLDEIGDLAADFNLMTERLKATLASREELNREIKRRKHFEHQLRESEARAYAIINNATDGIITAGADGMIQSFSPAAEAIFGYSADEVIGKNLGILMPPPDDEWHDIYIQRHLETGSSRLVGHSREVIARRKDGGLFPADITLGEARIGSDILFIGIIRDITERKQAEALLLDAKIKAEQANLAKSQFLAAMSHELRTPLNAIIGYSELLKEQSEDACQSEIVADLEKIKNAGQQLLVLVNDILDLSRIEAGKMAAEWQLFSLPALVEELCSLMRPTVEQNGNKFSVTIAQDVQEMLSDPTKLRQILLNLLSNAAKFTQQGEVSLEVRQETDSKGEWMVFQLSDTGIGIDKAQIGSIFQSFEQADRSTTRRYGGSGLGLAISREYCHLLGGRIDVQS</sequence>
<dbReference type="Gene3D" id="1.10.287.130">
    <property type="match status" value="1"/>
</dbReference>
<evidence type="ECO:0000256" key="13">
    <source>
        <dbReference type="ARBA" id="ARBA00023136"/>
    </source>
</evidence>
<proteinExistence type="predicted"/>
<keyword evidence="5" id="KW-0597">Phosphoprotein</keyword>
<dbReference type="PRINTS" id="PR00344">
    <property type="entry name" value="BCTRLSENSOR"/>
</dbReference>
<evidence type="ECO:0000256" key="5">
    <source>
        <dbReference type="ARBA" id="ARBA00022553"/>
    </source>
</evidence>
<keyword evidence="8" id="KW-0547">Nucleotide-binding</keyword>
<dbReference type="GO" id="GO:0000155">
    <property type="term" value="F:phosphorelay sensor kinase activity"/>
    <property type="evidence" value="ECO:0007669"/>
    <property type="project" value="InterPro"/>
</dbReference>
<evidence type="ECO:0000256" key="3">
    <source>
        <dbReference type="ARBA" id="ARBA00012438"/>
    </source>
</evidence>
<evidence type="ECO:0000259" key="20">
    <source>
        <dbReference type="PROSITE" id="PS50885"/>
    </source>
</evidence>
<dbReference type="PROSITE" id="PS50109">
    <property type="entry name" value="HIS_KIN"/>
    <property type="match status" value="1"/>
</dbReference>
<dbReference type="Pfam" id="PF02518">
    <property type="entry name" value="HATPase_c"/>
    <property type="match status" value="1"/>
</dbReference>
<evidence type="ECO:0000256" key="4">
    <source>
        <dbReference type="ARBA" id="ARBA00022475"/>
    </source>
</evidence>
<dbReference type="PROSITE" id="PS50885">
    <property type="entry name" value="HAMP"/>
    <property type="match status" value="1"/>
</dbReference>
<feature type="transmembrane region" description="Helical" evidence="16">
    <location>
        <begin position="19"/>
        <end position="36"/>
    </location>
</feature>
<name>A0A831NRN6_9GAMM</name>
<evidence type="ECO:0000256" key="15">
    <source>
        <dbReference type="ARBA" id="ARBA00070616"/>
    </source>
</evidence>
<evidence type="ECO:0000256" key="8">
    <source>
        <dbReference type="ARBA" id="ARBA00022741"/>
    </source>
</evidence>
<dbReference type="SUPFAM" id="SSF47384">
    <property type="entry name" value="Homodimeric domain of signal transducing histidine kinase"/>
    <property type="match status" value="1"/>
</dbReference>
<keyword evidence="9" id="KW-0418">Kinase</keyword>